<protein>
    <submittedName>
        <fullName evidence="1">Uncharacterized protein</fullName>
    </submittedName>
</protein>
<evidence type="ECO:0000313" key="1">
    <source>
        <dbReference type="EMBL" id="SDD35678.1"/>
    </source>
</evidence>
<gene>
    <name evidence="1" type="ORF">SAMN05216337_1010103</name>
</gene>
<dbReference type="AlphaFoldDB" id="A0A1G6U2W1"/>
<evidence type="ECO:0000313" key="2">
    <source>
        <dbReference type="Proteomes" id="UP000199245"/>
    </source>
</evidence>
<dbReference type="EMBL" id="FMZW01000010">
    <property type="protein sequence ID" value="SDD35678.1"/>
    <property type="molecule type" value="Genomic_DNA"/>
</dbReference>
<dbReference type="Proteomes" id="UP000199245">
    <property type="component" value="Unassembled WGS sequence"/>
</dbReference>
<accession>A0A1G6U2W1</accession>
<organism evidence="1 2">
    <name type="scientific">Bradyrhizobium brasilense</name>
    <dbReference type="NCBI Taxonomy" id="1419277"/>
    <lineage>
        <taxon>Bacteria</taxon>
        <taxon>Pseudomonadati</taxon>
        <taxon>Pseudomonadota</taxon>
        <taxon>Alphaproteobacteria</taxon>
        <taxon>Hyphomicrobiales</taxon>
        <taxon>Nitrobacteraceae</taxon>
        <taxon>Bradyrhizobium</taxon>
    </lineage>
</organism>
<name>A0A1G6U2W1_9BRAD</name>
<reference evidence="1 2" key="1">
    <citation type="submission" date="2016-10" db="EMBL/GenBank/DDBJ databases">
        <authorList>
            <person name="de Groot N.N."/>
        </authorList>
    </citation>
    <scope>NUCLEOTIDE SEQUENCE [LARGE SCALE GENOMIC DNA]</scope>
    <source>
        <strain evidence="1 2">R5</strain>
    </source>
</reference>
<proteinExistence type="predicted"/>
<sequence length="30" mass="3267">MTVESPNNSGVRDSLLYFGDEGPFAFCEIA</sequence>